<name>A0A2P2QXC6_RHIMU</name>
<protein>
    <submittedName>
        <fullName evidence="1">Uncharacterized protein</fullName>
    </submittedName>
</protein>
<dbReference type="EMBL" id="GGEC01091121">
    <property type="protein sequence ID" value="MBX71605.1"/>
    <property type="molecule type" value="Transcribed_RNA"/>
</dbReference>
<proteinExistence type="predicted"/>
<accession>A0A2P2QXC6</accession>
<organism evidence="1">
    <name type="scientific">Rhizophora mucronata</name>
    <name type="common">Asiatic mangrove</name>
    <dbReference type="NCBI Taxonomy" id="61149"/>
    <lineage>
        <taxon>Eukaryota</taxon>
        <taxon>Viridiplantae</taxon>
        <taxon>Streptophyta</taxon>
        <taxon>Embryophyta</taxon>
        <taxon>Tracheophyta</taxon>
        <taxon>Spermatophyta</taxon>
        <taxon>Magnoliopsida</taxon>
        <taxon>eudicotyledons</taxon>
        <taxon>Gunneridae</taxon>
        <taxon>Pentapetalae</taxon>
        <taxon>rosids</taxon>
        <taxon>fabids</taxon>
        <taxon>Malpighiales</taxon>
        <taxon>Rhizophoraceae</taxon>
        <taxon>Rhizophora</taxon>
    </lineage>
</organism>
<reference evidence="1" key="1">
    <citation type="submission" date="2018-02" db="EMBL/GenBank/DDBJ databases">
        <title>Rhizophora mucronata_Transcriptome.</title>
        <authorList>
            <person name="Meera S.P."/>
            <person name="Sreeshan A."/>
            <person name="Augustine A."/>
        </authorList>
    </citation>
    <scope>NUCLEOTIDE SEQUENCE</scope>
    <source>
        <tissue evidence="1">Leaf</tissue>
    </source>
</reference>
<sequence length="31" mass="3755">MSQVSLDESPWKETWNHFELTREQAQQGKYT</sequence>
<dbReference type="AlphaFoldDB" id="A0A2P2QXC6"/>
<evidence type="ECO:0000313" key="1">
    <source>
        <dbReference type="EMBL" id="MBX71605.1"/>
    </source>
</evidence>